<dbReference type="PANTHER" id="PTHR47481">
    <property type="match status" value="1"/>
</dbReference>
<comment type="caution">
    <text evidence="3">The sequence shown here is derived from an EMBL/GenBank/DDBJ whole genome shotgun (WGS) entry which is preliminary data.</text>
</comment>
<protein>
    <submittedName>
        <fullName evidence="3">Retrovirus-related Pol polyprotein from transposon RE1</fullName>
    </submittedName>
</protein>
<organism evidence="3 4">
    <name type="scientific">Vitis vinifera</name>
    <name type="common">Grape</name>
    <dbReference type="NCBI Taxonomy" id="29760"/>
    <lineage>
        <taxon>Eukaryota</taxon>
        <taxon>Viridiplantae</taxon>
        <taxon>Streptophyta</taxon>
        <taxon>Embryophyta</taxon>
        <taxon>Tracheophyta</taxon>
        <taxon>Spermatophyta</taxon>
        <taxon>Magnoliopsida</taxon>
        <taxon>eudicotyledons</taxon>
        <taxon>Gunneridae</taxon>
        <taxon>Pentapetalae</taxon>
        <taxon>rosids</taxon>
        <taxon>Vitales</taxon>
        <taxon>Vitaceae</taxon>
        <taxon>Viteae</taxon>
        <taxon>Vitis</taxon>
    </lineage>
</organism>
<dbReference type="AlphaFoldDB" id="A0A438GJE6"/>
<evidence type="ECO:0000259" key="2">
    <source>
        <dbReference type="Pfam" id="PF07727"/>
    </source>
</evidence>
<sequence>MAVVNQTTGEVLHSDSSVEARRGNPTTTDKSLRMVISPLSQLITMRLEDDNFLMWKYQIENVVRGYGLEGFLFGTEQVPPKMVTDETGILVPNPKFKDYQRQDHLLIYWLLSSIGSAFLPQVVGCSSAFEVWNTISQNFNSQSSAKVMFYKSQMQMLKNDGLTMRDYLTKMKNYCDLLATVGHKILDTDHILAIMQGLGDEYESVIDVISSKKSSPSLQYVTSTLIAHEGRIAHKISSNDLSMNYTSQYSNRGSFSSWNSNGYPSSGFQNMNQFGGNQVTRGSFVHNRGRGRGRAQGEIKPQCQLCNNFGHTVHRCFYRYDPNFHGNMPANGPTPGVLGSGARNGASGSISSAGNVNLTEYDAQEDQDYSEMEAMVATPEDLQNCCWFPDSRATNHVTHDLGNLNSSAEYNDNSKIHMGNSTGLKISHIGLSVFPSSSSSNKGNLHKGLYQFNLSKKLFGKASGLSLSNDRLQKPVQIVSHSTVGLPCIPLVKNLEPLSVSPSLSLPTSSAQSSHQLDENLGSNIRSVQQDLSNTDSSSTVPILNESAFIHSSSNLYVLPGTIPLSTNSDEPNESINTRPVTLPQQPHHMVTRSKNGIFKPKVYTVDLNVEEPNTFQEAISHPKWKEAMDEEFRALMKNKTWSLVSLPTNITSVGCRWVFKLKRNPDGFVSRYKARLVAKGYSQVPGFDFYETFSLVVKPTTIRVVLAIAVSQSWSIRQLDVNNAFLNGELQEEVYMDQPPGFDGKTNQEQKLVYKLHKALYGLKQAPRAWFDKLKISLQQFGFSSTKSDQSLFVRFTNCSSLFVLVYADDIVVTGSSSQEIHELISRLRGLFSLKDLGELSYFLGIEVKKTTDGGLHLSKKKYIQDLLKKTKMDGAKSLPTPMLSGLKLSAGMGDPIDNKPLDTQWKAVKRILRYLNGTTDLGIVLKPSETMNLVGFCDADWGNDVDDRRSTFGHCVFLGKSLVSWSLKKQHTISRSSIEAEYRSLASLTSEMLRLQSLLSELQTKMTMVPVIWCDNISLISLSANPVLHSRTKHMELDLYLFFDKLREKLTVTSLDLKNGD</sequence>
<feature type="region of interest" description="Disordered" evidence="1">
    <location>
        <begin position="568"/>
        <end position="590"/>
    </location>
</feature>
<evidence type="ECO:0000256" key="1">
    <source>
        <dbReference type="SAM" id="MobiDB-lite"/>
    </source>
</evidence>
<accession>A0A438GJE6</accession>
<evidence type="ECO:0000313" key="3">
    <source>
        <dbReference type="EMBL" id="RVW72294.1"/>
    </source>
</evidence>
<proteinExistence type="predicted"/>
<dbReference type="CDD" id="cd09272">
    <property type="entry name" value="RNase_HI_RT_Ty1"/>
    <property type="match status" value="1"/>
</dbReference>
<dbReference type="InterPro" id="IPR013103">
    <property type="entry name" value="RVT_2"/>
</dbReference>
<feature type="domain" description="Reverse transcriptase Ty1/copia-type" evidence="2">
    <location>
        <begin position="639"/>
        <end position="885"/>
    </location>
</feature>
<feature type="region of interest" description="Disordered" evidence="1">
    <location>
        <begin position="1"/>
        <end position="28"/>
    </location>
</feature>
<feature type="compositionally biased region" description="Basic and acidic residues" evidence="1">
    <location>
        <begin position="12"/>
        <end position="22"/>
    </location>
</feature>
<reference evidence="3 4" key="1">
    <citation type="journal article" date="2018" name="PLoS Genet.">
        <title>Population sequencing reveals clonal diversity and ancestral inbreeding in the grapevine cultivar Chardonnay.</title>
        <authorList>
            <person name="Roach M.J."/>
            <person name="Johnson D.L."/>
            <person name="Bohlmann J."/>
            <person name="van Vuuren H.J."/>
            <person name="Jones S.J."/>
            <person name="Pretorius I.S."/>
            <person name="Schmidt S.A."/>
            <person name="Borneman A.R."/>
        </authorList>
    </citation>
    <scope>NUCLEOTIDE SEQUENCE [LARGE SCALE GENOMIC DNA]</scope>
    <source>
        <strain evidence="4">cv. Chardonnay</strain>
        <tissue evidence="3">Leaf</tissue>
    </source>
</reference>
<gene>
    <name evidence="3" type="primary">RE1_1890</name>
    <name evidence="3" type="ORF">CK203_057516</name>
</gene>
<dbReference type="Proteomes" id="UP000288805">
    <property type="component" value="Unassembled WGS sequence"/>
</dbReference>
<dbReference type="Pfam" id="PF14223">
    <property type="entry name" value="Retrotran_gag_2"/>
    <property type="match status" value="1"/>
</dbReference>
<feature type="compositionally biased region" description="Polar residues" evidence="1">
    <location>
        <begin position="1"/>
        <end position="11"/>
    </location>
</feature>
<feature type="compositionally biased region" description="Polar residues" evidence="1">
    <location>
        <begin position="568"/>
        <end position="585"/>
    </location>
</feature>
<name>A0A438GJE6_VITVI</name>
<dbReference type="SUPFAM" id="SSF56672">
    <property type="entry name" value="DNA/RNA polymerases"/>
    <property type="match status" value="1"/>
</dbReference>
<dbReference type="InterPro" id="IPR043502">
    <property type="entry name" value="DNA/RNA_pol_sf"/>
</dbReference>
<dbReference type="Pfam" id="PF07727">
    <property type="entry name" value="RVT_2"/>
    <property type="match status" value="1"/>
</dbReference>
<dbReference type="EMBL" id="QGNW01000418">
    <property type="protein sequence ID" value="RVW72294.1"/>
    <property type="molecule type" value="Genomic_DNA"/>
</dbReference>
<dbReference type="PANTHER" id="PTHR47481:SF31">
    <property type="entry name" value="OS01G0873500 PROTEIN"/>
    <property type="match status" value="1"/>
</dbReference>
<evidence type="ECO:0000313" key="4">
    <source>
        <dbReference type="Proteomes" id="UP000288805"/>
    </source>
</evidence>